<dbReference type="STRING" id="60137.SAMN04488041_107130"/>
<reference evidence="2" key="1">
    <citation type="submission" date="2016-10" db="EMBL/GenBank/DDBJ databases">
        <authorList>
            <person name="Varghese N."/>
            <person name="Submissions S."/>
        </authorList>
    </citation>
    <scope>NUCLEOTIDE SEQUENCE [LARGE SCALE GENOMIC DNA]</scope>
    <source>
        <strain evidence="2">DSM 10014</strain>
    </source>
</reference>
<accession>A0A1H3BYQ3</accession>
<gene>
    <name evidence="1" type="ORF">SAMN04488041_107130</name>
</gene>
<evidence type="ECO:0000313" key="2">
    <source>
        <dbReference type="Proteomes" id="UP000183076"/>
    </source>
</evidence>
<proteinExistence type="predicted"/>
<dbReference type="AlphaFoldDB" id="A0A1H3BYQ3"/>
<dbReference type="RefSeq" id="WP_074637155.1">
    <property type="nucleotide sequence ID" value="NZ_CP160850.1"/>
</dbReference>
<sequence>MSATVQLIHNETGTLLRREEDRAVFSVTAPDDLVVKVPLRPVSESARGGIKPFLHKHFPMAPHRALFREVNHDITIRIRSYQMGHASPIASTNGIMRTDHGLGLLMQRVGPATGGLGLTLDEFIAQDLLDTPALKALNDFSRAMFALGVVAPNVGPRNIVWGEQDGTWRPLIVDGFGDHSVTKLPSWIPFLRHYGLHRGMERTARDVGLRWSRRKKMFLRADSGALD</sequence>
<protein>
    <submittedName>
        <fullName evidence="1">PhoP regulatory network protein YrbL</fullName>
    </submittedName>
</protein>
<name>A0A1H3BYQ3_9RHOB</name>
<dbReference type="EMBL" id="FNNB01000007">
    <property type="protein sequence ID" value="SDX47023.1"/>
    <property type="molecule type" value="Genomic_DNA"/>
</dbReference>
<dbReference type="Pfam" id="PF10707">
    <property type="entry name" value="YrbL-PhoP_reg"/>
    <property type="match status" value="1"/>
</dbReference>
<evidence type="ECO:0000313" key="1">
    <source>
        <dbReference type="EMBL" id="SDX47023.1"/>
    </source>
</evidence>
<dbReference type="Proteomes" id="UP000183076">
    <property type="component" value="Unassembled WGS sequence"/>
</dbReference>
<dbReference type="InterPro" id="IPR019647">
    <property type="entry name" value="PhoP_reg_network_YrbL"/>
</dbReference>
<dbReference type="GeneID" id="94022306"/>
<organism evidence="1 2">
    <name type="scientific">Sulfitobacter pontiacus</name>
    <dbReference type="NCBI Taxonomy" id="60137"/>
    <lineage>
        <taxon>Bacteria</taxon>
        <taxon>Pseudomonadati</taxon>
        <taxon>Pseudomonadota</taxon>
        <taxon>Alphaproteobacteria</taxon>
        <taxon>Rhodobacterales</taxon>
        <taxon>Roseobacteraceae</taxon>
        <taxon>Sulfitobacter</taxon>
    </lineage>
</organism>